<comment type="similarity">
    <text evidence="1 4">Belongs to the proteasome subunit S1 family.</text>
</comment>
<dbReference type="InterPro" id="IPR011989">
    <property type="entry name" value="ARM-like"/>
</dbReference>
<evidence type="ECO:0000256" key="4">
    <source>
        <dbReference type="PIRNR" id="PIRNR015947"/>
    </source>
</evidence>
<feature type="region of interest" description="Disordered" evidence="5">
    <location>
        <begin position="664"/>
        <end position="715"/>
    </location>
</feature>
<sequence length="795" mass="88414">MRARRMDFLEKVLTQYTHQHKNGEILNFAFETANNLIHDITFRRQVLQLLVTLYTEALTTVDYFSLAQCYVFLHDVKGAAKLITQLYGKKEDQALAYQVAFDLFEYSSQEFLSALVAELESTGVIPPTVSNKIEDEEPVEENKLLSVLTGDMTTKLNVKFLYARCAADVHIINQVKRTIGLRAILHNGTIIAHAFMYGGTTIDVFLRENPTWVSKANYWAKFTATASVGVIHRGHVEHAKNVLQQYLPGEQLPTTGLPHGEAGALYALGLVHAPLGVAKSKEVIEYIVGKIKKFPTSEPIVHGGALGLGLAGMGLREESLYDTLFTCLTGGDAIAGEGAAVGCGLLMAGSANPEVTMSLYNLVTEESQKEKIIRGCAMALALVYLGKEGDAMPLVEQLLSSADPWVRLAGCFVLGLAYAGTESTVASERILNIVVKDTNDEVKRNAMMMLGFIHFTNPTLCLDLVRVMSDSYNPHIRYGVAMALGIAGASSGDARIISLLWEMKSDLVDYVRQAVYIALALVLVQRTATECPLVKEFRTMLETKIADRKEDSCSKFGCLLATGILDAGGRNCIFQLHRQRHRLDKAVVGFFLFSQYWYWYPYLLMLSLAMSPTCLIGLNENLEMPEYTFRSNKPADYFAPPKSILQEKKENKTTVKAVVLSTTRKEEEIQQRRRRVSQGENNSSTTVAEKEDEHNQNKTEEGKKDENNNNNKPTKEANFELLQNPARIIVSQFPFITHDVEGARYMPVKGDQARGVCMLKDLHPEMGEHNLLSHTAFDTSLDAPVPAPFQYPIKK</sequence>
<dbReference type="Proteomes" id="UP000515908">
    <property type="component" value="Chromosome 12"/>
</dbReference>
<evidence type="ECO:0000256" key="1">
    <source>
        <dbReference type="ARBA" id="ARBA00006308"/>
    </source>
</evidence>
<protein>
    <submittedName>
        <fullName evidence="8">HEAT repeats/26S proteasome regulatory subunit RPN2 C-terminal domain containing protein, putative</fullName>
    </submittedName>
</protein>
<dbReference type="GO" id="GO:0030234">
    <property type="term" value="F:enzyme regulator activity"/>
    <property type="evidence" value="ECO:0007669"/>
    <property type="project" value="UniProtKB-UniRule"/>
</dbReference>
<dbReference type="EMBL" id="LR877156">
    <property type="protein sequence ID" value="CAD2218846.1"/>
    <property type="molecule type" value="Genomic_DNA"/>
</dbReference>
<organism evidence="8 9">
    <name type="scientific">Angomonas deanei</name>
    <dbReference type="NCBI Taxonomy" id="59799"/>
    <lineage>
        <taxon>Eukaryota</taxon>
        <taxon>Discoba</taxon>
        <taxon>Euglenozoa</taxon>
        <taxon>Kinetoplastea</taxon>
        <taxon>Metakinetoplastina</taxon>
        <taxon>Trypanosomatida</taxon>
        <taxon>Trypanosomatidae</taxon>
        <taxon>Strigomonadinae</taxon>
        <taxon>Angomonas</taxon>
    </lineage>
</organism>
<keyword evidence="3 4" id="KW-0647">Proteasome</keyword>
<accession>A0A7G2CGH5</accession>
<dbReference type="PANTHER" id="PTHR10943:SF2">
    <property type="entry name" value="26S PROTEASOME NON-ATPASE REGULATORY SUBUNIT 1"/>
    <property type="match status" value="1"/>
</dbReference>
<dbReference type="GO" id="GO:0008540">
    <property type="term" value="C:proteasome regulatory particle, base subcomplex"/>
    <property type="evidence" value="ECO:0007669"/>
    <property type="project" value="UniProtKB-UniRule"/>
</dbReference>
<dbReference type="Pfam" id="PF13646">
    <property type="entry name" value="HEAT_2"/>
    <property type="match status" value="1"/>
</dbReference>
<name>A0A7G2CGH5_9TRYP</name>
<feature type="compositionally biased region" description="Basic and acidic residues" evidence="5">
    <location>
        <begin position="688"/>
        <end position="715"/>
    </location>
</feature>
<dbReference type="OrthoDB" id="261572at2759"/>
<evidence type="ECO:0000259" key="7">
    <source>
        <dbReference type="Pfam" id="PF21505"/>
    </source>
</evidence>
<dbReference type="Gene3D" id="1.25.10.10">
    <property type="entry name" value="Leucine-rich Repeat Variant"/>
    <property type="match status" value="1"/>
</dbReference>
<dbReference type="SUPFAM" id="SSF48371">
    <property type="entry name" value="ARM repeat"/>
    <property type="match status" value="1"/>
</dbReference>
<dbReference type="GO" id="GO:0034515">
    <property type="term" value="C:proteasome storage granule"/>
    <property type="evidence" value="ECO:0007669"/>
    <property type="project" value="TreeGrafter"/>
</dbReference>
<evidence type="ECO:0000256" key="3">
    <source>
        <dbReference type="ARBA" id="ARBA00022942"/>
    </source>
</evidence>
<dbReference type="GO" id="GO:0042176">
    <property type="term" value="P:regulation of protein catabolic process"/>
    <property type="evidence" value="ECO:0007669"/>
    <property type="project" value="UniProtKB-UniRule"/>
</dbReference>
<dbReference type="InterPro" id="IPR040623">
    <property type="entry name" value="RPN2_C"/>
</dbReference>
<dbReference type="PANTHER" id="PTHR10943">
    <property type="entry name" value="26S PROTEASOME NON-ATPASE REGULATORY SUBUNIT"/>
    <property type="match status" value="1"/>
</dbReference>
<dbReference type="VEuPathDB" id="TriTrypDB:ADEAN_000633900"/>
<gene>
    <name evidence="8" type="ORF">ADEAN_000633900</name>
</gene>
<keyword evidence="9" id="KW-1185">Reference proteome</keyword>
<dbReference type="Pfam" id="PF18004">
    <property type="entry name" value="RPN2_C"/>
    <property type="match status" value="1"/>
</dbReference>
<proteinExistence type="inferred from homology"/>
<reference evidence="8 9" key="1">
    <citation type="submission" date="2020-08" db="EMBL/GenBank/DDBJ databases">
        <authorList>
            <person name="Newling K."/>
            <person name="Davey J."/>
            <person name="Forrester S."/>
        </authorList>
    </citation>
    <scope>NUCLEOTIDE SEQUENCE [LARGE SCALE GENOMIC DNA]</scope>
    <source>
        <strain evidence="9">Crithidia deanei Carvalho (ATCC PRA-265)</strain>
    </source>
</reference>
<dbReference type="GO" id="GO:0043161">
    <property type="term" value="P:proteasome-mediated ubiquitin-dependent protein catabolic process"/>
    <property type="evidence" value="ECO:0007669"/>
    <property type="project" value="TreeGrafter"/>
</dbReference>
<evidence type="ECO:0000256" key="2">
    <source>
        <dbReference type="ARBA" id="ARBA00022737"/>
    </source>
</evidence>
<evidence type="ECO:0000313" key="9">
    <source>
        <dbReference type="Proteomes" id="UP000515908"/>
    </source>
</evidence>
<dbReference type="PIRSF" id="PIRSF015947">
    <property type="entry name" value="26S_Psome_Rpn2"/>
    <property type="match status" value="1"/>
</dbReference>
<dbReference type="AlphaFoldDB" id="A0A7G2CGH5"/>
<evidence type="ECO:0000313" key="8">
    <source>
        <dbReference type="EMBL" id="CAD2218846.1"/>
    </source>
</evidence>
<keyword evidence="2" id="KW-0677">Repeat</keyword>
<feature type="domain" description="26S proteasome non-ATPase regulatory subunit 1/RPN2 N-terminal" evidence="7">
    <location>
        <begin position="3"/>
        <end position="162"/>
    </location>
</feature>
<dbReference type="InterPro" id="IPR048570">
    <property type="entry name" value="PSMD1_RPN2_N"/>
</dbReference>
<evidence type="ECO:0000256" key="5">
    <source>
        <dbReference type="SAM" id="MobiDB-lite"/>
    </source>
</evidence>
<feature type="domain" description="26S proteasome regulatory subunit RPN2 C-terminal" evidence="6">
    <location>
        <begin position="613"/>
        <end position="766"/>
    </location>
</feature>
<dbReference type="Pfam" id="PF21505">
    <property type="entry name" value="RPN2_N"/>
    <property type="match status" value="1"/>
</dbReference>
<dbReference type="InterPro" id="IPR016642">
    <property type="entry name" value="26S_Psome_Rpn2"/>
</dbReference>
<dbReference type="GO" id="GO:0005634">
    <property type="term" value="C:nucleus"/>
    <property type="evidence" value="ECO:0007669"/>
    <property type="project" value="TreeGrafter"/>
</dbReference>
<dbReference type="InterPro" id="IPR016024">
    <property type="entry name" value="ARM-type_fold"/>
</dbReference>
<evidence type="ECO:0000259" key="6">
    <source>
        <dbReference type="Pfam" id="PF18004"/>
    </source>
</evidence>